<dbReference type="InterPro" id="IPR036890">
    <property type="entry name" value="HATPase_C_sf"/>
</dbReference>
<feature type="domain" description="Histidine kinase" evidence="1">
    <location>
        <begin position="13"/>
        <end position="231"/>
    </location>
</feature>
<evidence type="ECO:0000313" key="3">
    <source>
        <dbReference type="Proteomes" id="UP000294575"/>
    </source>
</evidence>
<keyword evidence="2" id="KW-0808">Transferase</keyword>
<dbReference type="GO" id="GO:0005886">
    <property type="term" value="C:plasma membrane"/>
    <property type="evidence" value="ECO:0007669"/>
    <property type="project" value="TreeGrafter"/>
</dbReference>
<dbReference type="RefSeq" id="WP_101497377.1">
    <property type="nucleotide sequence ID" value="NZ_LNJZ01000009.1"/>
</dbReference>
<dbReference type="OrthoDB" id="9122109at2"/>
<dbReference type="PANTHER" id="PTHR45569:SF1">
    <property type="entry name" value="SENSOR PROTEIN KDPD"/>
    <property type="match status" value="1"/>
</dbReference>
<proteinExistence type="predicted"/>
<dbReference type="InterPro" id="IPR003594">
    <property type="entry name" value="HATPase_dom"/>
</dbReference>
<gene>
    <name evidence="2" type="ORF">DFQ45_102190</name>
</gene>
<comment type="caution">
    <text evidence="2">The sequence shown here is derived from an EMBL/GenBank/DDBJ whole genome shotgun (WGS) entry which is preliminary data.</text>
</comment>
<sequence length="233" mass="25248">MVKQVDFSTLMASSVHDMKNVIAAVSHAYESLVAQMPAELQQSAEVRLIERESLRLDAMLVQLLGMYKFEHGQLQLQGGYCRVDDLFEDLHNRHAELLAYRQVELQVELDDPDLEGFFDRNLIATVLDNALGNALNHCRSAIGLHAVLVDGVLLLSVCDDGPGYPAGMTGPVRRREASGIDRETGSTGLGLYFAASIVAMHDQPSAEASLELLNGGALGGACMRVGLPLPSLF</sequence>
<dbReference type="InterPro" id="IPR005467">
    <property type="entry name" value="His_kinase_dom"/>
</dbReference>
<organism evidence="2 3">
    <name type="scientific">Thiopseudomonas denitrificans</name>
    <dbReference type="NCBI Taxonomy" id="1501432"/>
    <lineage>
        <taxon>Bacteria</taxon>
        <taxon>Pseudomonadati</taxon>
        <taxon>Pseudomonadota</taxon>
        <taxon>Gammaproteobacteria</taxon>
        <taxon>Pseudomonadales</taxon>
        <taxon>Pseudomonadaceae</taxon>
        <taxon>Thiopseudomonas</taxon>
    </lineage>
</organism>
<dbReference type="EMBL" id="SNYK01000002">
    <property type="protein sequence ID" value="TDQ39496.1"/>
    <property type="molecule type" value="Genomic_DNA"/>
</dbReference>
<keyword evidence="3" id="KW-1185">Reference proteome</keyword>
<dbReference type="PROSITE" id="PS50109">
    <property type="entry name" value="HIS_KIN"/>
    <property type="match status" value="1"/>
</dbReference>
<dbReference type="SUPFAM" id="SSF55874">
    <property type="entry name" value="ATPase domain of HSP90 chaperone/DNA topoisomerase II/histidine kinase"/>
    <property type="match status" value="1"/>
</dbReference>
<reference evidence="2 3" key="1">
    <citation type="submission" date="2019-03" db="EMBL/GenBank/DDBJ databases">
        <title>Genomic Encyclopedia of Type Strains, Phase IV (KMG-IV): sequencing the most valuable type-strain genomes for metagenomic binning, comparative biology and taxonomic classification.</title>
        <authorList>
            <person name="Goeker M."/>
        </authorList>
    </citation>
    <scope>NUCLEOTIDE SEQUENCE [LARGE SCALE GENOMIC DNA]</scope>
    <source>
        <strain evidence="2 3">DSM 28679</strain>
    </source>
</reference>
<name>A0A4R6U1K9_9GAMM</name>
<dbReference type="Gene3D" id="3.30.565.10">
    <property type="entry name" value="Histidine kinase-like ATPase, C-terminal domain"/>
    <property type="match status" value="1"/>
</dbReference>
<evidence type="ECO:0000259" key="1">
    <source>
        <dbReference type="PROSITE" id="PS50109"/>
    </source>
</evidence>
<accession>A0A4R6U1K9</accession>
<dbReference type="Pfam" id="PF02518">
    <property type="entry name" value="HATPase_c"/>
    <property type="match status" value="1"/>
</dbReference>
<dbReference type="GO" id="GO:0000155">
    <property type="term" value="F:phosphorelay sensor kinase activity"/>
    <property type="evidence" value="ECO:0007669"/>
    <property type="project" value="TreeGrafter"/>
</dbReference>
<dbReference type="AlphaFoldDB" id="A0A4R6U1K9"/>
<dbReference type="SMART" id="SM00387">
    <property type="entry name" value="HATPase_c"/>
    <property type="match status" value="1"/>
</dbReference>
<evidence type="ECO:0000313" key="2">
    <source>
        <dbReference type="EMBL" id="TDQ39496.1"/>
    </source>
</evidence>
<dbReference type="PANTHER" id="PTHR45569">
    <property type="entry name" value="SENSOR PROTEIN KDPD"/>
    <property type="match status" value="1"/>
</dbReference>
<dbReference type="Proteomes" id="UP000294575">
    <property type="component" value="Unassembled WGS sequence"/>
</dbReference>
<protein>
    <submittedName>
        <fullName evidence="2">Histidine kinase/DNA gyrase B/HSP90-like ATPase</fullName>
    </submittedName>
</protein>
<dbReference type="InterPro" id="IPR052023">
    <property type="entry name" value="Histidine_kinase_KdpD"/>
</dbReference>
<keyword evidence="2" id="KW-0418">Kinase</keyword>